<dbReference type="EMBL" id="AP022570">
    <property type="protein sequence ID" value="BBX50356.1"/>
    <property type="molecule type" value="Genomic_DNA"/>
</dbReference>
<evidence type="ECO:0000256" key="3">
    <source>
        <dbReference type="ARBA" id="ARBA00022679"/>
    </source>
</evidence>
<evidence type="ECO:0000259" key="6">
    <source>
        <dbReference type="Pfam" id="PF07669"/>
    </source>
</evidence>
<dbReference type="Gene3D" id="3.40.50.150">
    <property type="entry name" value="Vaccinia Virus protein VP39"/>
    <property type="match status" value="2"/>
</dbReference>
<keyword evidence="3" id="KW-0808">Transferase</keyword>
<evidence type="ECO:0000256" key="1">
    <source>
        <dbReference type="ARBA" id="ARBA00011900"/>
    </source>
</evidence>
<dbReference type="Pfam" id="PF07669">
    <property type="entry name" value="Eco57I"/>
    <property type="match status" value="1"/>
</dbReference>
<dbReference type="GO" id="GO:0032259">
    <property type="term" value="P:methylation"/>
    <property type="evidence" value="ECO:0007669"/>
    <property type="project" value="UniProtKB-KW"/>
</dbReference>
<sequence>MSALNLFKAVRAVGTALPAEAIPRANELRMPGQSAEAYQLSPGMAVNGAIARAWEAMLAAHRAWRAGLDRLPDGDAATKLTRDKWLLPMLYELGWGRPDVVSGGLAVPPGLGETEAPHFPISHRIAWPDAANPSAWVPLHLVGAGIDLDTRTAGVTARAPQAMVQDYLNREDHALWAIVSNGKLLRLLRDASSLTRQSFVEFDLDTIFSDQLYADFRILFLTVHASRFAPRLDDKAAKAAADSADADDSYDIEVEQAEPKLDNCWLERWRTNAIDDGARALLNLQHGIAAALQELGTGFVAHPANVALRETLAAASDADRDLQRALLRIAYRLIVLFVVEDRDLLHRSDVPESARTLYADYFSTARLRRLAAEPIGGWHTDLWEAHQIVTDAIAGDGLPALGLSGLGASLYTRDALSILDGAKLPNRALLAAVRALAQIDDPVTGLPRPVDYRNLDSEELGGMYEGLLAYTPRYHADERAFTLDVATGNDRKKSGSYYTPSDLIALVLDEALDPLIDEAVRQSNPEQALLDLTVVDPACGSGHFVVAAARRIASALATVRTGDTEPTPAALRAANADIIERCVYGVDLNDLAIEITKVALWLEAFDADRPFPFLDAHFRVGNALLGTTPELLRHNIPDTAFVAIGDDDKDWTKKLKARNKSERQSDQDQLTLSFGPETLNVETSQFTMAAHDADTGTVASVAALRARADAWRRLEADPDLVAAKLVADAWCAAFVQPKTGAASSGQGITHATVRALSETPESVPDTIINQVTRLARQYRFFHWHLEFPGIFTVPDDGSADSSDTGWTGGFSCVVGNPPWERVKIQDKEFFGNAGRPDIEGAATAAIRKKMIDELADTDPDLYAAYLAALRQSDGTAHLLLKSDRYPFTGQGDVNTYSVFAETMRTVTGPDGAAGIITPTGLATDKTTAPFFADTLSSHRLYAFYDFENEAKIFRDVTNRARFAVTVMAGYNRTIERTKFAFLNRHISDVPEKRFQLAAKEVLALNPNTGTLPMFRSRTDADITLGIYSRHPVLIRDDDSDGNPWGLSFATLFHMANDSGLFHTADDLADATFNGWSYTRGGIEYVPLYEARMLSYFDHRCTTYKDATQAQLNKGALPRINDYAHDEPTCEPLARYWVDRREVVEKLRGKSDRGWLLGWRDITHATNERTFVASVVPTSAVGHIFPLALPQPSTAAVNLHALWSSIAFDYIARQKISGIHMTYGVVKQIASIPPKGFDAEAPWLSKVSLTDWVRPHVVELSYTSNRLQPYAEDLGDNGPPFHWDPERRALLRADLDAGFLHVYGLIRDEAEHVLDSFFVIRKYEEKDFGEYRSKRLVLEAYDRMAEAIANGGKGWIPLADPPAGRGPRHSE</sequence>
<proteinExistence type="predicted"/>
<reference evidence="7 8" key="1">
    <citation type="journal article" date="2019" name="Emerg. Microbes Infect.">
        <title>Comprehensive subspecies identification of 175 nontuberculous mycobacteria species based on 7547 genomic profiles.</title>
        <authorList>
            <person name="Matsumoto Y."/>
            <person name="Kinjo T."/>
            <person name="Motooka D."/>
            <person name="Nabeya D."/>
            <person name="Jung N."/>
            <person name="Uechi K."/>
            <person name="Horii T."/>
            <person name="Iida T."/>
            <person name="Fujita J."/>
            <person name="Nakamura S."/>
        </authorList>
    </citation>
    <scope>NUCLEOTIDE SEQUENCE [LARGE SCALE GENOMIC DNA]</scope>
    <source>
        <strain evidence="7 8">JCM 12603</strain>
    </source>
</reference>
<comment type="catalytic activity">
    <reaction evidence="5">
        <text>a 2'-deoxyadenosine in DNA + S-adenosyl-L-methionine = an N(6)-methyl-2'-deoxyadenosine in DNA + S-adenosyl-L-homocysteine + H(+)</text>
        <dbReference type="Rhea" id="RHEA:15197"/>
        <dbReference type="Rhea" id="RHEA-COMP:12418"/>
        <dbReference type="Rhea" id="RHEA-COMP:12419"/>
        <dbReference type="ChEBI" id="CHEBI:15378"/>
        <dbReference type="ChEBI" id="CHEBI:57856"/>
        <dbReference type="ChEBI" id="CHEBI:59789"/>
        <dbReference type="ChEBI" id="CHEBI:90615"/>
        <dbReference type="ChEBI" id="CHEBI:90616"/>
        <dbReference type="EC" id="2.1.1.72"/>
    </reaction>
</comment>
<dbReference type="GO" id="GO:0009007">
    <property type="term" value="F:site-specific DNA-methyltransferase (adenine-specific) activity"/>
    <property type="evidence" value="ECO:0007669"/>
    <property type="project" value="UniProtKB-EC"/>
</dbReference>
<dbReference type="InterPro" id="IPR011639">
    <property type="entry name" value="MethylTrfase_TaqI-like_dom"/>
</dbReference>
<dbReference type="InterPro" id="IPR050953">
    <property type="entry name" value="N4_N6_ade-DNA_methylase"/>
</dbReference>
<dbReference type="RefSeq" id="WP_163673063.1">
    <property type="nucleotide sequence ID" value="NZ_AP022570.1"/>
</dbReference>
<dbReference type="REBASE" id="373039">
    <property type="entry name" value="Mpo12603ORF13820P"/>
</dbReference>
<keyword evidence="2" id="KW-0489">Methyltransferase</keyword>
<evidence type="ECO:0000313" key="7">
    <source>
        <dbReference type="EMBL" id="BBX50356.1"/>
    </source>
</evidence>
<dbReference type="GO" id="GO:0006304">
    <property type="term" value="P:DNA modification"/>
    <property type="evidence" value="ECO:0007669"/>
    <property type="project" value="InterPro"/>
</dbReference>
<name>A0A6N4V4C3_9MYCO</name>
<feature type="domain" description="Type II methyltransferase M.TaqI-like" evidence="6">
    <location>
        <begin position="582"/>
        <end position="828"/>
    </location>
</feature>
<accession>A0A6N4V4C3</accession>
<dbReference type="EC" id="2.1.1.72" evidence="1"/>
<protein>
    <recommendedName>
        <fullName evidence="1">site-specific DNA-methyltransferase (adenine-specific)</fullName>
        <ecNumber evidence="1">2.1.1.72</ecNumber>
    </recommendedName>
</protein>
<evidence type="ECO:0000256" key="5">
    <source>
        <dbReference type="ARBA" id="ARBA00047942"/>
    </source>
</evidence>
<evidence type="ECO:0000256" key="4">
    <source>
        <dbReference type="ARBA" id="ARBA00022691"/>
    </source>
</evidence>
<dbReference type="SUPFAM" id="SSF53335">
    <property type="entry name" value="S-adenosyl-L-methionine-dependent methyltransferases"/>
    <property type="match status" value="1"/>
</dbReference>
<organism evidence="7 8">
    <name type="scientific">Mycolicibacterium poriferae</name>
    <dbReference type="NCBI Taxonomy" id="39694"/>
    <lineage>
        <taxon>Bacteria</taxon>
        <taxon>Bacillati</taxon>
        <taxon>Actinomycetota</taxon>
        <taxon>Actinomycetes</taxon>
        <taxon>Mycobacteriales</taxon>
        <taxon>Mycobacteriaceae</taxon>
        <taxon>Mycolicibacterium</taxon>
    </lineage>
</organism>
<dbReference type="InterPro" id="IPR029063">
    <property type="entry name" value="SAM-dependent_MTases_sf"/>
</dbReference>
<evidence type="ECO:0000256" key="2">
    <source>
        <dbReference type="ARBA" id="ARBA00022603"/>
    </source>
</evidence>
<dbReference type="Proteomes" id="UP000466785">
    <property type="component" value="Chromosome"/>
</dbReference>
<keyword evidence="4" id="KW-0949">S-adenosyl-L-methionine</keyword>
<dbReference type="PANTHER" id="PTHR33841:SF1">
    <property type="entry name" value="DNA METHYLTRANSFERASE A"/>
    <property type="match status" value="1"/>
</dbReference>
<evidence type="ECO:0000313" key="8">
    <source>
        <dbReference type="Proteomes" id="UP000466785"/>
    </source>
</evidence>
<dbReference type="PANTHER" id="PTHR33841">
    <property type="entry name" value="DNA METHYLTRANSFERASE YEEA-RELATED"/>
    <property type="match status" value="1"/>
</dbReference>
<dbReference type="PRINTS" id="PR00507">
    <property type="entry name" value="N12N6MTFRASE"/>
</dbReference>
<keyword evidence="8" id="KW-1185">Reference proteome</keyword>
<dbReference type="KEGG" id="mpof:MPOR_13820"/>
<gene>
    <name evidence="7" type="ORF">MPOR_13820</name>
</gene>